<keyword evidence="4" id="KW-1185">Reference proteome</keyword>
<dbReference type="SUPFAM" id="SSF51395">
    <property type="entry name" value="FMN-linked oxidoreductases"/>
    <property type="match status" value="1"/>
</dbReference>
<dbReference type="Gene3D" id="3.20.20.70">
    <property type="entry name" value="Aldolase class I"/>
    <property type="match status" value="1"/>
</dbReference>
<dbReference type="RefSeq" id="WP_077832452.1">
    <property type="nucleotide sequence ID" value="NZ_CP096983.1"/>
</dbReference>
<dbReference type="PANTHER" id="PTHR43656">
    <property type="entry name" value="BINDING OXIDOREDUCTASE, PUTATIVE (AFU_ORTHOLOGUE AFUA_2G08260)-RELATED"/>
    <property type="match status" value="1"/>
</dbReference>
<gene>
    <name evidence="3" type="ORF">CROST_014280</name>
</gene>
<dbReference type="EMBL" id="CP096983">
    <property type="protein sequence ID" value="URZ10718.1"/>
    <property type="molecule type" value="Genomic_DNA"/>
</dbReference>
<proteinExistence type="predicted"/>
<evidence type="ECO:0000256" key="2">
    <source>
        <dbReference type="ARBA" id="ARBA00023002"/>
    </source>
</evidence>
<dbReference type="KEGG" id="crw:CROST_014280"/>
<dbReference type="GO" id="GO:0010181">
    <property type="term" value="F:FMN binding"/>
    <property type="evidence" value="ECO:0007669"/>
    <property type="project" value="InterPro"/>
</dbReference>
<reference evidence="3 4" key="1">
    <citation type="submission" date="2022-04" db="EMBL/GenBank/DDBJ databases">
        <title>Genome sequence of C. roseum typestrain.</title>
        <authorList>
            <person name="Poehlein A."/>
            <person name="Schoch T."/>
            <person name="Duerre P."/>
            <person name="Daniel R."/>
        </authorList>
    </citation>
    <scope>NUCLEOTIDE SEQUENCE [LARGE SCALE GENOMIC DNA]</scope>
    <source>
        <strain evidence="3 4">DSM 7320</strain>
    </source>
</reference>
<evidence type="ECO:0000256" key="1">
    <source>
        <dbReference type="ARBA" id="ARBA00022630"/>
    </source>
</evidence>
<evidence type="ECO:0000313" key="4">
    <source>
        <dbReference type="Proteomes" id="UP000190951"/>
    </source>
</evidence>
<dbReference type="InterPro" id="IPR013785">
    <property type="entry name" value="Aldolase_TIM"/>
</dbReference>
<protein>
    <submittedName>
        <fullName evidence="3">NADH oxidase</fullName>
        <ecNumber evidence="3">1.-.-.-</ecNumber>
    </submittedName>
</protein>
<dbReference type="PANTHER" id="PTHR43656:SF2">
    <property type="entry name" value="BINDING OXIDOREDUCTASE, PUTATIVE (AFU_ORTHOLOGUE AFUA_2G08260)-RELATED"/>
    <property type="match status" value="1"/>
</dbReference>
<name>A0A1S8MFI9_9CLOT</name>
<accession>A0A1S8MFI9</accession>
<organism evidence="3 4">
    <name type="scientific">Clostridium felsineum</name>
    <dbReference type="NCBI Taxonomy" id="36839"/>
    <lineage>
        <taxon>Bacteria</taxon>
        <taxon>Bacillati</taxon>
        <taxon>Bacillota</taxon>
        <taxon>Clostridia</taxon>
        <taxon>Eubacteriales</taxon>
        <taxon>Clostridiaceae</taxon>
        <taxon>Clostridium</taxon>
    </lineage>
</organism>
<dbReference type="GO" id="GO:0016491">
    <property type="term" value="F:oxidoreductase activity"/>
    <property type="evidence" value="ECO:0007669"/>
    <property type="project" value="UniProtKB-KW"/>
</dbReference>
<dbReference type="InterPro" id="IPR051799">
    <property type="entry name" value="NADH_flavin_oxidoreductase"/>
</dbReference>
<evidence type="ECO:0000313" key="3">
    <source>
        <dbReference type="EMBL" id="URZ10718.1"/>
    </source>
</evidence>
<dbReference type="AlphaFoldDB" id="A0A1S8MFI9"/>
<dbReference type="EC" id="1.-.-.-" evidence="3"/>
<dbReference type="CDD" id="cd02803">
    <property type="entry name" value="OYE_like_FMN_family"/>
    <property type="match status" value="1"/>
</dbReference>
<sequence>MTNKIDVFAPSELARIRLNNRIIRGATDEGLADESGNPTEKLIKLYETLAEGGVGGIITGYMSVSKDGESMMPGMTMIESDERITRLAKVVNRIHEMGTPIICQIAHCGRNGIAGKEFNVNKISEETIERVINDFACAAIRAEKAGFDGVEIHLAHGYFLSEILSPHTNKRKDKWGGSTEKRVRIVKEILMKIRFKLPNYPILVKVNGNEIYKDGIHTEECVQISRLLEKCGVGAIEVSCGIDWKQMGPARGKVPVEMIMHDYPGIKNLSKTVKTLVKPFIPMMMKEASVDRKYNVTVAKKIKELVGVPVIVIGGIHDLKDIESTINEDGIDFVSMSRPLILEPGLINKFKQQKEQKAKCLCCNYCLIGLYNAPVRCYYGKVPK</sequence>
<keyword evidence="1" id="KW-0285">Flavoprotein</keyword>
<dbReference type="Proteomes" id="UP000190951">
    <property type="component" value="Chromosome"/>
</dbReference>
<dbReference type="InterPro" id="IPR001155">
    <property type="entry name" value="OxRdtase_FMN_N"/>
</dbReference>
<dbReference type="STRING" id="84029.CROST_02720"/>
<dbReference type="Pfam" id="PF00724">
    <property type="entry name" value="Oxidored_FMN"/>
    <property type="match status" value="2"/>
</dbReference>
<keyword evidence="2 3" id="KW-0560">Oxidoreductase</keyword>